<keyword evidence="8" id="KW-0052">Apoplast</keyword>
<keyword evidence="8" id="KW-0732">Signal</keyword>
<evidence type="ECO:0000256" key="5">
    <source>
        <dbReference type="ARBA" id="ARBA00023295"/>
    </source>
</evidence>
<feature type="chain" id="PRO_5041776924" description="Xyloglucan endotransglucosylase/hydrolase" evidence="8">
    <location>
        <begin position="25"/>
        <end position="289"/>
    </location>
</feature>
<keyword evidence="1 8" id="KW-0808">Transferase</keyword>
<sequence length="289" mass="33207">MALRPSNPKLLFQFLVILITLSSATKFVSGNFYQQAYTIWGGQNVQYQNGGEVLALSMDTNSGSAFVSIHEYLFGRITMQIKLVSGNSAGTVTTFYLASSGESHDEVDFEFLGNQSGNPYILHTNIFAQGKGDREQQFYLWFDPTADFHNYTLIWNPRNLIFLVDDVPIRVFRNHKGEGVGFPHDQPMRVYCSLWDAENWATQGGRVKTDWSLVPFTAYYKGFDPDACYPAYDYYKCQWSSAWTPWYDQELDDGQKGNLKWVNDNMMVYNYCNDTRRFPDGLPKECTLQ</sequence>
<evidence type="ECO:0000313" key="11">
    <source>
        <dbReference type="Proteomes" id="UP001210211"/>
    </source>
</evidence>
<keyword evidence="11" id="KW-1185">Reference proteome</keyword>
<evidence type="ECO:0000256" key="8">
    <source>
        <dbReference type="RuleBase" id="RU361120"/>
    </source>
</evidence>
<dbReference type="GO" id="GO:0016762">
    <property type="term" value="F:xyloglucan:xyloglucosyl transferase activity"/>
    <property type="evidence" value="ECO:0007669"/>
    <property type="project" value="UniProtKB-EC"/>
</dbReference>
<evidence type="ECO:0000313" key="10">
    <source>
        <dbReference type="EMBL" id="KAJ3698461.1"/>
    </source>
</evidence>
<evidence type="ECO:0000256" key="3">
    <source>
        <dbReference type="ARBA" id="ARBA00023157"/>
    </source>
</evidence>
<comment type="caution">
    <text evidence="10">The sequence shown here is derived from an EMBL/GenBank/DDBJ whole genome shotgun (WGS) entry which is preliminary data.</text>
</comment>
<dbReference type="SUPFAM" id="SSF49899">
    <property type="entry name" value="Concanavalin A-like lectins/glucanases"/>
    <property type="match status" value="1"/>
</dbReference>
<feature type="active site" description="Nucleophile" evidence="6">
    <location>
        <position position="106"/>
    </location>
</feature>
<dbReference type="GO" id="GO:0042546">
    <property type="term" value="P:cell wall biogenesis"/>
    <property type="evidence" value="ECO:0007669"/>
    <property type="project" value="InterPro"/>
</dbReference>
<evidence type="ECO:0000256" key="2">
    <source>
        <dbReference type="ARBA" id="ARBA00022801"/>
    </source>
</evidence>
<dbReference type="Proteomes" id="UP001210211">
    <property type="component" value="Unassembled WGS sequence"/>
</dbReference>
<accession>A0AAD5ZIC8</accession>
<dbReference type="InterPro" id="IPR013320">
    <property type="entry name" value="ConA-like_dom_sf"/>
</dbReference>
<comment type="subcellular location">
    <subcellularLocation>
        <location evidence="8">Secreted</location>
        <location evidence="8">Cell wall</location>
    </subcellularLocation>
    <subcellularLocation>
        <location evidence="8">Secreted</location>
        <location evidence="8">Extracellular space</location>
        <location evidence="8">Apoplast</location>
    </subcellularLocation>
</comment>
<dbReference type="InterPro" id="IPR000757">
    <property type="entry name" value="Beta-glucanase-like"/>
</dbReference>
<comment type="function">
    <text evidence="8">Catalyzes xyloglucan endohydrolysis (XEH) and/or endotransglycosylation (XET). Cleaves and religates xyloglucan polymers, an essential constituent of the primary cell wall, and thereby participates in cell wall construction of growing tissues.</text>
</comment>
<dbReference type="FunFam" id="2.60.120.200:FF:000025">
    <property type="entry name" value="Xyloglucan endotransglucosylase/hydrolase"/>
    <property type="match status" value="1"/>
</dbReference>
<gene>
    <name evidence="10" type="ORF">LUZ61_002166</name>
</gene>
<keyword evidence="8" id="KW-0961">Cell wall biogenesis/degradation</keyword>
<dbReference type="GO" id="GO:0010411">
    <property type="term" value="P:xyloglucan metabolic process"/>
    <property type="evidence" value="ECO:0007669"/>
    <property type="project" value="InterPro"/>
</dbReference>
<reference evidence="10 11" key="1">
    <citation type="journal article" date="2022" name="Cell">
        <title>Repeat-based holocentromeres influence genome architecture and karyotype evolution.</title>
        <authorList>
            <person name="Hofstatter P.G."/>
            <person name="Thangavel G."/>
            <person name="Lux T."/>
            <person name="Neumann P."/>
            <person name="Vondrak T."/>
            <person name="Novak P."/>
            <person name="Zhang M."/>
            <person name="Costa L."/>
            <person name="Castellani M."/>
            <person name="Scott A."/>
            <person name="Toegelov H."/>
            <person name="Fuchs J."/>
            <person name="Mata-Sucre Y."/>
            <person name="Dias Y."/>
            <person name="Vanzela A.L.L."/>
            <person name="Huettel B."/>
            <person name="Almeida C.C.S."/>
            <person name="Simkova H."/>
            <person name="Souza G."/>
            <person name="Pedrosa-Harand A."/>
            <person name="Macas J."/>
            <person name="Mayer K.F.X."/>
            <person name="Houben A."/>
            <person name="Marques A."/>
        </authorList>
    </citation>
    <scope>NUCLEOTIDE SEQUENCE [LARGE SCALE GENOMIC DNA]</scope>
    <source>
        <strain evidence="10">RhyTen1mFocal</strain>
    </source>
</reference>
<feature type="glycosylation site" description="N-linked (GlcNAc...) asparagine" evidence="7">
    <location>
        <position position="114"/>
    </location>
</feature>
<dbReference type="PROSITE" id="PS01034">
    <property type="entry name" value="GH16_1"/>
    <property type="match status" value="1"/>
</dbReference>
<feature type="active site" description="Proton donor" evidence="6">
    <location>
        <position position="110"/>
    </location>
</feature>
<dbReference type="InterPro" id="IPR044791">
    <property type="entry name" value="Beta-glucanase/XTH"/>
</dbReference>
<dbReference type="GO" id="GO:0048046">
    <property type="term" value="C:apoplast"/>
    <property type="evidence" value="ECO:0007669"/>
    <property type="project" value="UniProtKB-SubCell"/>
</dbReference>
<keyword evidence="4" id="KW-0325">Glycoprotein</keyword>
<dbReference type="InterPro" id="IPR008263">
    <property type="entry name" value="GH16_AS"/>
</dbReference>
<comment type="similarity">
    <text evidence="8">Belongs to the glycosyl hydrolase 16 family.</text>
</comment>
<dbReference type="EMBL" id="JAMRDG010000001">
    <property type="protein sequence ID" value="KAJ3698461.1"/>
    <property type="molecule type" value="Genomic_DNA"/>
</dbReference>
<keyword evidence="8" id="KW-0134">Cell wall</keyword>
<dbReference type="InterPro" id="IPR010713">
    <property type="entry name" value="XET_C"/>
</dbReference>
<keyword evidence="8" id="KW-0964">Secreted</keyword>
<organism evidence="10 11">
    <name type="scientific">Rhynchospora tenuis</name>
    <dbReference type="NCBI Taxonomy" id="198213"/>
    <lineage>
        <taxon>Eukaryota</taxon>
        <taxon>Viridiplantae</taxon>
        <taxon>Streptophyta</taxon>
        <taxon>Embryophyta</taxon>
        <taxon>Tracheophyta</taxon>
        <taxon>Spermatophyta</taxon>
        <taxon>Magnoliopsida</taxon>
        <taxon>Liliopsida</taxon>
        <taxon>Poales</taxon>
        <taxon>Cyperaceae</taxon>
        <taxon>Cyperoideae</taxon>
        <taxon>Rhynchosporeae</taxon>
        <taxon>Rhynchospora</taxon>
    </lineage>
</organism>
<dbReference type="PIRSF" id="PIRSF005604">
    <property type="entry name" value="XET"/>
    <property type="match status" value="1"/>
</dbReference>
<dbReference type="GO" id="GO:0071555">
    <property type="term" value="P:cell wall organization"/>
    <property type="evidence" value="ECO:0007669"/>
    <property type="project" value="UniProtKB-KW"/>
</dbReference>
<dbReference type="Pfam" id="PF06955">
    <property type="entry name" value="XET_C"/>
    <property type="match status" value="1"/>
</dbReference>
<evidence type="ECO:0000256" key="7">
    <source>
        <dbReference type="PIRSR" id="PIRSR005604-2"/>
    </source>
</evidence>
<comment type="PTM">
    <text evidence="8">Contains at least one intrachain disulfide bond essential for its enzymatic activity.</text>
</comment>
<dbReference type="EC" id="2.4.1.207" evidence="8"/>
<feature type="domain" description="GH16" evidence="9">
    <location>
        <begin position="1"/>
        <end position="220"/>
    </location>
</feature>
<protein>
    <recommendedName>
        <fullName evidence="8">Xyloglucan endotransglucosylase/hydrolase</fullName>
        <ecNumber evidence="8">2.4.1.207</ecNumber>
    </recommendedName>
</protein>
<evidence type="ECO:0000256" key="4">
    <source>
        <dbReference type="ARBA" id="ARBA00023180"/>
    </source>
</evidence>
<evidence type="ECO:0000256" key="1">
    <source>
        <dbReference type="ARBA" id="ARBA00022679"/>
    </source>
</evidence>
<proteinExistence type="inferred from homology"/>
<dbReference type="PANTHER" id="PTHR31062">
    <property type="entry name" value="XYLOGLUCAN ENDOTRANSGLUCOSYLASE/HYDROLASE PROTEIN 8-RELATED"/>
    <property type="match status" value="1"/>
</dbReference>
<dbReference type="AlphaFoldDB" id="A0AAD5ZIC8"/>
<evidence type="ECO:0000256" key="6">
    <source>
        <dbReference type="PIRSR" id="PIRSR005604-1"/>
    </source>
</evidence>
<evidence type="ECO:0000259" key="9">
    <source>
        <dbReference type="PROSITE" id="PS51762"/>
    </source>
</evidence>
<name>A0AAD5ZIC8_9POAL</name>
<feature type="signal peptide" evidence="8">
    <location>
        <begin position="1"/>
        <end position="24"/>
    </location>
</feature>
<dbReference type="Gene3D" id="2.60.120.200">
    <property type="match status" value="1"/>
</dbReference>
<keyword evidence="2 8" id="KW-0378">Hydrolase</keyword>
<dbReference type="PROSITE" id="PS51762">
    <property type="entry name" value="GH16_2"/>
    <property type="match status" value="1"/>
</dbReference>
<dbReference type="GO" id="GO:0004553">
    <property type="term" value="F:hydrolase activity, hydrolyzing O-glycosyl compounds"/>
    <property type="evidence" value="ECO:0007669"/>
    <property type="project" value="InterPro"/>
</dbReference>
<keyword evidence="3" id="KW-1015">Disulfide bond</keyword>
<dbReference type="CDD" id="cd02176">
    <property type="entry name" value="GH16_XET"/>
    <property type="match status" value="1"/>
</dbReference>
<dbReference type="Pfam" id="PF00722">
    <property type="entry name" value="Glyco_hydro_16"/>
    <property type="match status" value="1"/>
</dbReference>
<keyword evidence="5 8" id="KW-0326">Glycosidase</keyword>
<dbReference type="InterPro" id="IPR016455">
    <property type="entry name" value="XTH"/>
</dbReference>